<sequence length="533" mass="58911">MFTYLQHFAFVVLGVRLVTSQAISAAATQSTGWNASFELSPNQLKLANLTSDQGAIINTITNFDRSQLANGGAHEDGFYNVRGLPRDQWPTEPGKTIKLQEFTDPSPFSIPAKTAMSRIIYSTTNANGTLIPASAYILWPFQPKVLRRKNHNSGLLSAPVVLWTHGTSGFYANGAPSTHRGLFYADIVPFALAEAGYAVVAPDYAGLGVDVSWDGSHVPHQYFVREAGAHDALNALTAARESFPSHLSSDYVVMGHSQGCAVAWGLSEILARNDTKFENMGKGYRGAVLAAPPTDALSFTSAGFVAWIAKDLNQIYPSFNLSDWFTPLGVSRIELLNQIEGSQMVTFAMFSPEEAILQPDWHETWYAKAFEQLSNPGKRPFKGPILLVQGTEDRIVPYNSTKATMQETCKSYPGDLELLAVPQASHFAAINAAKQTLLRWIEDRFEHRPVDKRGCVESQLGSLLPLEYYQVRSNSFLLWAGGHSGLMNYRRHCDCEQGKRGKMKRELSLSARESPLAGPIRCFLFLIYYHSLE</sequence>
<reference evidence="4" key="1">
    <citation type="journal article" date="2018" name="Proc. Natl. Acad. Sci. U.S.A.">
        <title>Linking secondary metabolites to gene clusters through genome sequencing of six diverse Aspergillus species.</title>
        <authorList>
            <person name="Kaerboelling I."/>
            <person name="Vesth T.C."/>
            <person name="Frisvad J.C."/>
            <person name="Nybo J.L."/>
            <person name="Theobald S."/>
            <person name="Kuo A."/>
            <person name="Bowyer P."/>
            <person name="Matsuda Y."/>
            <person name="Mondo S."/>
            <person name="Lyhne E.K."/>
            <person name="Kogle M.E."/>
            <person name="Clum A."/>
            <person name="Lipzen A."/>
            <person name="Salamov A."/>
            <person name="Ngan C.Y."/>
            <person name="Daum C."/>
            <person name="Chiniquy J."/>
            <person name="Barry K."/>
            <person name="LaButti K."/>
            <person name="Haridas S."/>
            <person name="Simmons B.A."/>
            <person name="Magnuson J.K."/>
            <person name="Mortensen U.H."/>
            <person name="Larsen T.O."/>
            <person name="Grigoriev I.V."/>
            <person name="Baker S.E."/>
            <person name="Andersen M.R."/>
        </authorList>
    </citation>
    <scope>NUCLEOTIDE SEQUENCE [LARGE SCALE GENOMIC DNA]</scope>
    <source>
        <strain evidence="4">IBT 16806</strain>
    </source>
</reference>
<dbReference type="STRING" id="1392255.A0A2I1C1J7"/>
<dbReference type="SUPFAM" id="SSF53474">
    <property type="entry name" value="alpha/beta-Hydrolases"/>
    <property type="match status" value="1"/>
</dbReference>
<dbReference type="RefSeq" id="XP_024680109.1">
    <property type="nucleotide sequence ID" value="XM_024831270.1"/>
</dbReference>
<dbReference type="Gene3D" id="3.40.50.1820">
    <property type="entry name" value="alpha/beta hydrolase"/>
    <property type="match status" value="2"/>
</dbReference>
<dbReference type="InterPro" id="IPR005152">
    <property type="entry name" value="Lipase_secreted"/>
</dbReference>
<organism evidence="3 4">
    <name type="scientific">Aspergillus novofumigatus (strain IBT 16806)</name>
    <dbReference type="NCBI Taxonomy" id="1392255"/>
    <lineage>
        <taxon>Eukaryota</taxon>
        <taxon>Fungi</taxon>
        <taxon>Dikarya</taxon>
        <taxon>Ascomycota</taxon>
        <taxon>Pezizomycotina</taxon>
        <taxon>Eurotiomycetes</taxon>
        <taxon>Eurotiomycetidae</taxon>
        <taxon>Eurotiales</taxon>
        <taxon>Aspergillaceae</taxon>
        <taxon>Aspergillus</taxon>
        <taxon>Aspergillus subgen. Fumigati</taxon>
    </lineage>
</organism>
<evidence type="ECO:0000313" key="3">
    <source>
        <dbReference type="EMBL" id="PKX91514.1"/>
    </source>
</evidence>
<dbReference type="PANTHER" id="PTHR34853">
    <property type="match status" value="1"/>
</dbReference>
<gene>
    <name evidence="3" type="ORF">P174DRAFT_505569</name>
</gene>
<dbReference type="GeneID" id="36538607"/>
<evidence type="ECO:0000259" key="2">
    <source>
        <dbReference type="Pfam" id="PF12697"/>
    </source>
</evidence>
<evidence type="ECO:0000256" key="1">
    <source>
        <dbReference type="SAM" id="SignalP"/>
    </source>
</evidence>
<dbReference type="OMA" id="ETWYAKA"/>
<keyword evidence="1" id="KW-0732">Signal</keyword>
<name>A0A2I1C1J7_ASPN1</name>
<dbReference type="Proteomes" id="UP000234474">
    <property type="component" value="Unassembled WGS sequence"/>
</dbReference>
<feature type="chain" id="PRO_5014112661" evidence="1">
    <location>
        <begin position="21"/>
        <end position="533"/>
    </location>
</feature>
<feature type="signal peptide" evidence="1">
    <location>
        <begin position="1"/>
        <end position="20"/>
    </location>
</feature>
<proteinExistence type="predicted"/>
<comment type="caution">
    <text evidence="3">The sequence shown here is derived from an EMBL/GenBank/DDBJ whole genome shotgun (WGS) entry which is preliminary data.</text>
</comment>
<dbReference type="PANTHER" id="PTHR34853:SF1">
    <property type="entry name" value="LIPASE 5"/>
    <property type="match status" value="1"/>
</dbReference>
<keyword evidence="4" id="KW-1185">Reference proteome</keyword>
<dbReference type="Pfam" id="PF12697">
    <property type="entry name" value="Abhydrolase_6"/>
    <property type="match status" value="1"/>
</dbReference>
<dbReference type="AlphaFoldDB" id="A0A2I1C1J7"/>
<protein>
    <submittedName>
        <fullName evidence="3">Putative secretory lipase</fullName>
    </submittedName>
</protein>
<accession>A0A2I1C1J7</accession>
<feature type="domain" description="AB hydrolase-1" evidence="2">
    <location>
        <begin position="173"/>
        <end position="430"/>
    </location>
</feature>
<dbReference type="VEuPathDB" id="FungiDB:P174DRAFT_505569"/>
<dbReference type="InterPro" id="IPR000073">
    <property type="entry name" value="AB_hydrolase_1"/>
</dbReference>
<dbReference type="GO" id="GO:0016042">
    <property type="term" value="P:lipid catabolic process"/>
    <property type="evidence" value="ECO:0007669"/>
    <property type="project" value="InterPro"/>
</dbReference>
<dbReference type="InterPro" id="IPR029058">
    <property type="entry name" value="AB_hydrolase_fold"/>
</dbReference>
<evidence type="ECO:0000313" key="4">
    <source>
        <dbReference type="Proteomes" id="UP000234474"/>
    </source>
</evidence>
<dbReference type="EMBL" id="MSZS01000006">
    <property type="protein sequence ID" value="PKX91514.1"/>
    <property type="molecule type" value="Genomic_DNA"/>
</dbReference>
<dbReference type="GO" id="GO:0004806">
    <property type="term" value="F:triacylglycerol lipase activity"/>
    <property type="evidence" value="ECO:0007669"/>
    <property type="project" value="InterPro"/>
</dbReference>
<dbReference type="OrthoDB" id="5382058at2759"/>